<evidence type="ECO:0000256" key="1">
    <source>
        <dbReference type="SAM" id="MobiDB-lite"/>
    </source>
</evidence>
<feature type="non-terminal residue" evidence="2">
    <location>
        <position position="43"/>
    </location>
</feature>
<feature type="region of interest" description="Disordered" evidence="1">
    <location>
        <begin position="1"/>
        <end position="43"/>
    </location>
</feature>
<feature type="compositionally biased region" description="Polar residues" evidence="1">
    <location>
        <begin position="1"/>
        <end position="23"/>
    </location>
</feature>
<sequence length="43" mass="4953">KKTLESTKQSNEEPLSLTNSKQQEQNDTKDDAHMVLKETDLSY</sequence>
<protein>
    <submittedName>
        <fullName evidence="2">8736_t:CDS:1</fullName>
    </submittedName>
</protein>
<gene>
    <name evidence="2" type="ORF">CPELLU_LOCUS12622</name>
</gene>
<feature type="compositionally biased region" description="Basic and acidic residues" evidence="1">
    <location>
        <begin position="24"/>
        <end position="43"/>
    </location>
</feature>
<accession>A0A9N9I1K6</accession>
<evidence type="ECO:0000313" key="3">
    <source>
        <dbReference type="Proteomes" id="UP000789759"/>
    </source>
</evidence>
<dbReference type="EMBL" id="CAJVQA010012400">
    <property type="protein sequence ID" value="CAG8716340.1"/>
    <property type="molecule type" value="Genomic_DNA"/>
</dbReference>
<dbReference type="AlphaFoldDB" id="A0A9N9I1K6"/>
<evidence type="ECO:0000313" key="2">
    <source>
        <dbReference type="EMBL" id="CAG8716340.1"/>
    </source>
</evidence>
<comment type="caution">
    <text evidence="2">The sequence shown here is derived from an EMBL/GenBank/DDBJ whole genome shotgun (WGS) entry which is preliminary data.</text>
</comment>
<organism evidence="2 3">
    <name type="scientific">Cetraspora pellucida</name>
    <dbReference type="NCBI Taxonomy" id="1433469"/>
    <lineage>
        <taxon>Eukaryota</taxon>
        <taxon>Fungi</taxon>
        <taxon>Fungi incertae sedis</taxon>
        <taxon>Mucoromycota</taxon>
        <taxon>Glomeromycotina</taxon>
        <taxon>Glomeromycetes</taxon>
        <taxon>Diversisporales</taxon>
        <taxon>Gigasporaceae</taxon>
        <taxon>Cetraspora</taxon>
    </lineage>
</organism>
<reference evidence="2" key="1">
    <citation type="submission" date="2021-06" db="EMBL/GenBank/DDBJ databases">
        <authorList>
            <person name="Kallberg Y."/>
            <person name="Tangrot J."/>
            <person name="Rosling A."/>
        </authorList>
    </citation>
    <scope>NUCLEOTIDE SEQUENCE</scope>
    <source>
        <strain evidence="2">FL966</strain>
    </source>
</reference>
<proteinExistence type="predicted"/>
<keyword evidence="3" id="KW-1185">Reference proteome</keyword>
<name>A0A9N9I1K6_9GLOM</name>
<dbReference type="Proteomes" id="UP000789759">
    <property type="component" value="Unassembled WGS sequence"/>
</dbReference>